<proteinExistence type="predicted"/>
<dbReference type="EMBL" id="CP054840">
    <property type="protein sequence ID" value="QKV53324.1"/>
    <property type="molecule type" value="Genomic_DNA"/>
</dbReference>
<organism evidence="1 2">
    <name type="scientific">Comamonas antarctica</name>
    <dbReference type="NCBI Taxonomy" id="2743470"/>
    <lineage>
        <taxon>Bacteria</taxon>
        <taxon>Pseudomonadati</taxon>
        <taxon>Pseudomonadota</taxon>
        <taxon>Betaproteobacteria</taxon>
        <taxon>Burkholderiales</taxon>
        <taxon>Comamonadaceae</taxon>
        <taxon>Comamonas</taxon>
    </lineage>
</organism>
<protein>
    <submittedName>
        <fullName evidence="1">Uncharacterized protein</fullName>
    </submittedName>
</protein>
<dbReference type="AlphaFoldDB" id="A0A6N1X1K9"/>
<name>A0A6N1X1K9_9BURK</name>
<accession>A0A6N1X1K9</accession>
<dbReference type="Proteomes" id="UP000509579">
    <property type="component" value="Chromosome"/>
</dbReference>
<sequence>MLIAHSVRKAREQLQLRKLRLAMALQSKNTRDAVYGMRTYHWRPLVLKNGKPTMQQAILRLVGQVGAAPCAQCLLPT</sequence>
<reference evidence="1 2" key="1">
    <citation type="submission" date="2020-06" db="EMBL/GenBank/DDBJ databases">
        <title>Acidovorax antarctica sp. nov., isolated from Corinth ice sheet soil, Antarctic Fields Peninsula.</title>
        <authorList>
            <person name="Xu Q."/>
            <person name="Peng F."/>
        </authorList>
    </citation>
    <scope>NUCLEOTIDE SEQUENCE [LARGE SCALE GENOMIC DNA]</scope>
    <source>
        <strain evidence="1 2">16-35-5</strain>
    </source>
</reference>
<evidence type="ECO:0000313" key="2">
    <source>
        <dbReference type="Proteomes" id="UP000509579"/>
    </source>
</evidence>
<gene>
    <name evidence="1" type="ORF">HUK68_10715</name>
</gene>
<evidence type="ECO:0000313" key="1">
    <source>
        <dbReference type="EMBL" id="QKV53324.1"/>
    </source>
</evidence>
<dbReference type="RefSeq" id="WP_175504131.1">
    <property type="nucleotide sequence ID" value="NZ_CAURQT010000004.1"/>
</dbReference>
<keyword evidence="2" id="KW-1185">Reference proteome</keyword>
<dbReference type="KEGG" id="aant:HUK68_10715"/>